<evidence type="ECO:0000313" key="5">
    <source>
        <dbReference type="EMBL" id="MDP5228545.1"/>
    </source>
</evidence>
<dbReference type="Pfam" id="PF07729">
    <property type="entry name" value="FCD"/>
    <property type="match status" value="1"/>
</dbReference>
<proteinExistence type="predicted"/>
<evidence type="ECO:0000313" key="6">
    <source>
        <dbReference type="Proteomes" id="UP001232725"/>
    </source>
</evidence>
<dbReference type="Proteomes" id="UP001232725">
    <property type="component" value="Unassembled WGS sequence"/>
</dbReference>
<dbReference type="InterPro" id="IPR036388">
    <property type="entry name" value="WH-like_DNA-bd_sf"/>
</dbReference>
<dbReference type="PANTHER" id="PTHR43537">
    <property type="entry name" value="TRANSCRIPTIONAL REGULATOR, GNTR FAMILY"/>
    <property type="match status" value="1"/>
</dbReference>
<dbReference type="SMART" id="SM00895">
    <property type="entry name" value="FCD"/>
    <property type="match status" value="1"/>
</dbReference>
<dbReference type="PROSITE" id="PS50949">
    <property type="entry name" value="HTH_GNTR"/>
    <property type="match status" value="1"/>
</dbReference>
<dbReference type="InterPro" id="IPR000524">
    <property type="entry name" value="Tscrpt_reg_HTH_GntR"/>
</dbReference>
<protein>
    <submittedName>
        <fullName evidence="5">FCD domain-containing protein</fullName>
    </submittedName>
</protein>
<dbReference type="InterPro" id="IPR008920">
    <property type="entry name" value="TF_FadR/GntR_C"/>
</dbReference>
<keyword evidence="6" id="KW-1185">Reference proteome</keyword>
<dbReference type="SMART" id="SM00345">
    <property type="entry name" value="HTH_GNTR"/>
    <property type="match status" value="1"/>
</dbReference>
<evidence type="ECO:0000256" key="2">
    <source>
        <dbReference type="ARBA" id="ARBA00023125"/>
    </source>
</evidence>
<dbReference type="PANTHER" id="PTHR43537:SF47">
    <property type="entry name" value="REGULATORY PROTEIN GNTR HTH"/>
    <property type="match status" value="1"/>
</dbReference>
<dbReference type="EMBL" id="JAVALS010000017">
    <property type="protein sequence ID" value="MDP5228545.1"/>
    <property type="molecule type" value="Genomic_DNA"/>
</dbReference>
<dbReference type="Pfam" id="PF00392">
    <property type="entry name" value="GntR"/>
    <property type="match status" value="1"/>
</dbReference>
<dbReference type="SUPFAM" id="SSF46785">
    <property type="entry name" value="Winged helix' DNA-binding domain"/>
    <property type="match status" value="1"/>
</dbReference>
<feature type="domain" description="HTH gntR-type" evidence="4">
    <location>
        <begin position="7"/>
        <end position="75"/>
    </location>
</feature>
<dbReference type="InterPro" id="IPR011711">
    <property type="entry name" value="GntR_C"/>
</dbReference>
<dbReference type="CDD" id="cd07377">
    <property type="entry name" value="WHTH_GntR"/>
    <property type="match status" value="1"/>
</dbReference>
<keyword evidence="2" id="KW-0238">DNA-binding</keyword>
<comment type="caution">
    <text evidence="5">The sequence shown here is derived from an EMBL/GenBank/DDBJ whole genome shotgun (WGS) entry which is preliminary data.</text>
</comment>
<evidence type="ECO:0000259" key="4">
    <source>
        <dbReference type="PROSITE" id="PS50949"/>
    </source>
</evidence>
<gene>
    <name evidence="5" type="ORF">Q9R02_15400</name>
</gene>
<dbReference type="Gene3D" id="1.20.120.530">
    <property type="entry name" value="GntR ligand-binding domain-like"/>
    <property type="match status" value="1"/>
</dbReference>
<evidence type="ECO:0000256" key="1">
    <source>
        <dbReference type="ARBA" id="ARBA00023015"/>
    </source>
</evidence>
<accession>A0ABT9ITY8</accession>
<organism evidence="5 6">
    <name type="scientific">Arthrobacter horti</name>
    <dbReference type="NCBI Taxonomy" id="3068273"/>
    <lineage>
        <taxon>Bacteria</taxon>
        <taxon>Bacillati</taxon>
        <taxon>Actinomycetota</taxon>
        <taxon>Actinomycetes</taxon>
        <taxon>Micrococcales</taxon>
        <taxon>Micrococcaceae</taxon>
        <taxon>Arthrobacter</taxon>
    </lineage>
</organism>
<keyword evidence="1" id="KW-0805">Transcription regulation</keyword>
<dbReference type="InterPro" id="IPR036390">
    <property type="entry name" value="WH_DNA-bd_sf"/>
</dbReference>
<dbReference type="SUPFAM" id="SSF48008">
    <property type="entry name" value="GntR ligand-binding domain-like"/>
    <property type="match status" value="1"/>
</dbReference>
<keyword evidence="3" id="KW-0804">Transcription</keyword>
<dbReference type="Gene3D" id="1.10.10.10">
    <property type="entry name" value="Winged helix-like DNA-binding domain superfamily/Winged helix DNA-binding domain"/>
    <property type="match status" value="1"/>
</dbReference>
<dbReference type="RefSeq" id="WP_305997592.1">
    <property type="nucleotide sequence ID" value="NZ_JAVALS010000017.1"/>
</dbReference>
<sequence length="225" mass="23737">MKPIRRRSLVDTVVDSLQAQIISGAWAVGARIPSEADLVTELGVSRPSVREGVRSLVQLGLLEARQGDGTYVIAKDPTEVALRRTLGVADAGEVMRVRRALDALAAREAAENRSPADLVLLEAALLARRSAARRENAEAFTDHDVAFHLGVVAASHNQLLAALYASFDASLHSVVGGSAPGSMATAGGLDDSHEALFVAIRDQDGDAAQAAALEVIEEVRRVMEG</sequence>
<reference evidence="5 6" key="1">
    <citation type="submission" date="2023-08" db="EMBL/GenBank/DDBJ databases">
        <title>Arthrobacter horti sp. nov., isolated from forest soil.</title>
        <authorList>
            <person name="Park M."/>
        </authorList>
    </citation>
    <scope>NUCLEOTIDE SEQUENCE [LARGE SCALE GENOMIC DNA]</scope>
    <source>
        <strain evidence="5 6">YJM1</strain>
    </source>
</reference>
<evidence type="ECO:0000256" key="3">
    <source>
        <dbReference type="ARBA" id="ARBA00023163"/>
    </source>
</evidence>
<name>A0ABT9ITY8_9MICC</name>
<dbReference type="PRINTS" id="PR00035">
    <property type="entry name" value="HTHGNTR"/>
</dbReference>